<proteinExistence type="predicted"/>
<dbReference type="Pfam" id="PF03567">
    <property type="entry name" value="Sulfotransfer_2"/>
    <property type="match status" value="1"/>
</dbReference>
<keyword evidence="1" id="KW-0472">Membrane</keyword>
<sequence>MSCKHLKMSRQSTTIFCQLWSVILCLVVLVQTINIFFVPSQGVTTIPKLVFVIPYTNDTSKSLGQLFFSNFKLYSYSLNVSKNSLNMSLAPSQASSEIAKDNNESKKARNLKTYNDLFKSPDGIIYGNPLTYPECANALMNAYERIGKIPPKSEILAHFDDFYKKNQLRDRGKKKPTNIPPELWTKEALSAMMDEQGYHNLYLHTGFKGTFDPLYSSNSTNPKAAYLQIGKAIFFYFFPCFSLSLSLDKQLFFYSFFFLNLHSKGKCATSSVVSMLNMHNNKPGKEWFAKSFHINRFSRITSIKYEADCSFTFVRDPLSRLVSAYYTINLFLWRNKMELARGNTRGAGL</sequence>
<feature type="transmembrane region" description="Helical" evidence="1">
    <location>
        <begin position="12"/>
        <end position="37"/>
    </location>
</feature>
<evidence type="ECO:0000256" key="1">
    <source>
        <dbReference type="SAM" id="Phobius"/>
    </source>
</evidence>
<dbReference type="AlphaFoldDB" id="X6NB07"/>
<keyword evidence="1" id="KW-1133">Transmembrane helix</keyword>
<dbReference type="InterPro" id="IPR005331">
    <property type="entry name" value="Sulfotransferase"/>
</dbReference>
<keyword evidence="3" id="KW-1185">Reference proteome</keyword>
<dbReference type="EMBL" id="ASPP01010222">
    <property type="protein sequence ID" value="ETO23093.1"/>
    <property type="molecule type" value="Genomic_DNA"/>
</dbReference>
<accession>X6NB07</accession>
<protein>
    <submittedName>
        <fullName evidence="2">Uncharacterized protein</fullName>
    </submittedName>
</protein>
<dbReference type="GO" id="GO:0008146">
    <property type="term" value="F:sulfotransferase activity"/>
    <property type="evidence" value="ECO:0007669"/>
    <property type="project" value="InterPro"/>
</dbReference>
<keyword evidence="1" id="KW-0812">Transmembrane</keyword>
<comment type="caution">
    <text evidence="2">The sequence shown here is derived from an EMBL/GenBank/DDBJ whole genome shotgun (WGS) entry which is preliminary data.</text>
</comment>
<reference evidence="2 3" key="1">
    <citation type="journal article" date="2013" name="Curr. Biol.">
        <title>The Genome of the Foraminiferan Reticulomyxa filosa.</title>
        <authorList>
            <person name="Glockner G."/>
            <person name="Hulsmann N."/>
            <person name="Schleicher M."/>
            <person name="Noegel A.A."/>
            <person name="Eichinger L."/>
            <person name="Gallinger C."/>
            <person name="Pawlowski J."/>
            <person name="Sierra R."/>
            <person name="Euteneuer U."/>
            <person name="Pillet L."/>
            <person name="Moustafa A."/>
            <person name="Platzer M."/>
            <person name="Groth M."/>
            <person name="Szafranski K."/>
            <person name="Schliwa M."/>
        </authorList>
    </citation>
    <scope>NUCLEOTIDE SEQUENCE [LARGE SCALE GENOMIC DNA]</scope>
</reference>
<evidence type="ECO:0000313" key="3">
    <source>
        <dbReference type="Proteomes" id="UP000023152"/>
    </source>
</evidence>
<evidence type="ECO:0000313" key="2">
    <source>
        <dbReference type="EMBL" id="ETO23093.1"/>
    </source>
</evidence>
<organism evidence="2 3">
    <name type="scientific">Reticulomyxa filosa</name>
    <dbReference type="NCBI Taxonomy" id="46433"/>
    <lineage>
        <taxon>Eukaryota</taxon>
        <taxon>Sar</taxon>
        <taxon>Rhizaria</taxon>
        <taxon>Retaria</taxon>
        <taxon>Foraminifera</taxon>
        <taxon>Monothalamids</taxon>
        <taxon>Reticulomyxidae</taxon>
        <taxon>Reticulomyxa</taxon>
    </lineage>
</organism>
<name>X6NB07_RETFI</name>
<dbReference type="Proteomes" id="UP000023152">
    <property type="component" value="Unassembled WGS sequence"/>
</dbReference>
<gene>
    <name evidence="2" type="ORF">RFI_14092</name>
</gene>
<dbReference type="GO" id="GO:0016020">
    <property type="term" value="C:membrane"/>
    <property type="evidence" value="ECO:0007669"/>
    <property type="project" value="InterPro"/>
</dbReference>